<name>A0A0A9XXV2_LYGHE</name>
<reference evidence="2" key="2">
    <citation type="submission" date="2014-07" db="EMBL/GenBank/DDBJ databases">
        <authorList>
            <person name="Hull J."/>
        </authorList>
    </citation>
    <scope>NUCLEOTIDE SEQUENCE</scope>
</reference>
<dbReference type="EMBL" id="GBHO01019906">
    <property type="protein sequence ID" value="JAG23698.1"/>
    <property type="molecule type" value="Transcribed_RNA"/>
</dbReference>
<reference evidence="3" key="3">
    <citation type="submission" date="2014-09" db="EMBL/GenBank/DDBJ databases">
        <authorList>
            <person name="Magalhaes I.L.F."/>
            <person name="Oliveira U."/>
            <person name="Santos F.R."/>
            <person name="Vidigal T.H.D.A."/>
            <person name="Brescovit A.D."/>
            <person name="Santos A.J."/>
        </authorList>
    </citation>
    <scope>NUCLEOTIDE SEQUENCE</scope>
</reference>
<feature type="compositionally biased region" description="Polar residues" evidence="1">
    <location>
        <begin position="41"/>
        <end position="55"/>
    </location>
</feature>
<evidence type="ECO:0000313" key="2">
    <source>
        <dbReference type="EMBL" id="JAG23698.1"/>
    </source>
</evidence>
<reference evidence="2" key="1">
    <citation type="journal article" date="2014" name="PLoS ONE">
        <title>Transcriptome-Based Identification of ABC Transporters in the Western Tarnished Plant Bug Lygus hesperus.</title>
        <authorList>
            <person name="Hull J.J."/>
            <person name="Chaney K."/>
            <person name="Geib S.M."/>
            <person name="Fabrick J.A."/>
            <person name="Brent C.S."/>
            <person name="Walsh D."/>
            <person name="Lavine L.C."/>
        </authorList>
    </citation>
    <scope>NUCLEOTIDE SEQUENCE</scope>
</reference>
<evidence type="ECO:0000313" key="3">
    <source>
        <dbReference type="EMBL" id="JAG56921.1"/>
    </source>
</evidence>
<feature type="compositionally biased region" description="Polar residues" evidence="1">
    <location>
        <begin position="62"/>
        <end position="75"/>
    </location>
</feature>
<protein>
    <submittedName>
        <fullName evidence="2">Uncharacterized protein</fullName>
    </submittedName>
</protein>
<evidence type="ECO:0000256" key="1">
    <source>
        <dbReference type="SAM" id="MobiDB-lite"/>
    </source>
</evidence>
<feature type="region of interest" description="Disordered" evidence="1">
    <location>
        <begin position="18"/>
        <end position="91"/>
    </location>
</feature>
<accession>A0A0A9XXV2</accession>
<sequence>MLLQESVLKKVVHNRWNRVSQSPPPESSIPSAERSVDTAVASGSSTTAETITVSTEEIPKLLTTTERASEASNATEAVVTETSREPSNATVTVPEITTESGARIVGNESTTAFAEESTRGTDIIQKESTSESTTEVALVHTTSKQRIIETTDVETVRKDCKFWVLISSSEDTELDEKYEQCYEKLTTIMSNYKNVYKFGAVHTGEFFINLYLKNKSNPITILSDYSCDEEKLKTALDAYKTETPGEFCQDPEDRLNSTARTSSEPVTLSTLMMRPTSTVAPDCALQLVVRYPRKESKKYQPCLREINQVVNSRKARWLLKEEDKPAFAILLWTTTGVKPLTNVKLTECNADNIQKAIKDVVTYSTPTCAYVRG</sequence>
<organism evidence="2">
    <name type="scientific">Lygus hesperus</name>
    <name type="common">Western plant bug</name>
    <dbReference type="NCBI Taxonomy" id="30085"/>
    <lineage>
        <taxon>Eukaryota</taxon>
        <taxon>Metazoa</taxon>
        <taxon>Ecdysozoa</taxon>
        <taxon>Arthropoda</taxon>
        <taxon>Hexapoda</taxon>
        <taxon>Insecta</taxon>
        <taxon>Pterygota</taxon>
        <taxon>Neoptera</taxon>
        <taxon>Paraneoptera</taxon>
        <taxon>Hemiptera</taxon>
        <taxon>Heteroptera</taxon>
        <taxon>Panheteroptera</taxon>
        <taxon>Cimicomorpha</taxon>
        <taxon>Miridae</taxon>
        <taxon>Mirini</taxon>
        <taxon>Lygus</taxon>
    </lineage>
</organism>
<gene>
    <name evidence="2" type="ORF">CM83_26766</name>
</gene>
<proteinExistence type="predicted"/>
<dbReference type="AlphaFoldDB" id="A0A0A9XXV2"/>
<dbReference type="EMBL" id="GBRD01008900">
    <property type="protein sequence ID" value="JAG56921.1"/>
    <property type="molecule type" value="Transcribed_RNA"/>
</dbReference>